<feature type="transmembrane region" description="Helical" evidence="3">
    <location>
        <begin position="21"/>
        <end position="39"/>
    </location>
</feature>
<dbReference type="PANTHER" id="PTHR24106">
    <property type="entry name" value="NACHT, LRR AND CARD DOMAINS-CONTAINING"/>
    <property type="match status" value="1"/>
</dbReference>
<dbReference type="InterPro" id="IPR001611">
    <property type="entry name" value="Leu-rich_rpt"/>
</dbReference>
<accession>A0A673H813</accession>
<keyword evidence="3" id="KW-0472">Membrane</keyword>
<evidence type="ECO:0000256" key="1">
    <source>
        <dbReference type="ARBA" id="ARBA00022614"/>
    </source>
</evidence>
<keyword evidence="3" id="KW-1133">Transmembrane helix</keyword>
<protein>
    <submittedName>
        <fullName evidence="4">Uncharacterized protein</fullName>
    </submittedName>
</protein>
<dbReference type="InterPro" id="IPR032675">
    <property type="entry name" value="LRR_dom_sf"/>
</dbReference>
<dbReference type="Proteomes" id="UP000472270">
    <property type="component" value="Unassembled WGS sequence"/>
</dbReference>
<dbReference type="PRINTS" id="PR00019">
    <property type="entry name" value="LEURICHRPT"/>
</dbReference>
<keyword evidence="3" id="KW-0812">Transmembrane</keyword>
<dbReference type="AlphaFoldDB" id="A0A673H813"/>
<keyword evidence="5" id="KW-1185">Reference proteome</keyword>
<dbReference type="SUPFAM" id="SSF52047">
    <property type="entry name" value="RNI-like"/>
    <property type="match status" value="1"/>
</dbReference>
<dbReference type="Pfam" id="PF13516">
    <property type="entry name" value="LRR_6"/>
    <property type="match status" value="2"/>
</dbReference>
<organism evidence="4 5">
    <name type="scientific">Sinocyclocheilus rhinocerous</name>
    <dbReference type="NCBI Taxonomy" id="307959"/>
    <lineage>
        <taxon>Eukaryota</taxon>
        <taxon>Metazoa</taxon>
        <taxon>Chordata</taxon>
        <taxon>Craniata</taxon>
        <taxon>Vertebrata</taxon>
        <taxon>Euteleostomi</taxon>
        <taxon>Actinopterygii</taxon>
        <taxon>Neopterygii</taxon>
        <taxon>Teleostei</taxon>
        <taxon>Ostariophysi</taxon>
        <taxon>Cypriniformes</taxon>
        <taxon>Cyprinidae</taxon>
        <taxon>Cyprininae</taxon>
        <taxon>Sinocyclocheilus</taxon>
    </lineage>
</organism>
<reference evidence="4" key="1">
    <citation type="submission" date="2025-08" db="UniProtKB">
        <authorList>
            <consortium name="Ensembl"/>
        </authorList>
    </citation>
    <scope>IDENTIFICATION</scope>
</reference>
<evidence type="ECO:0000313" key="4">
    <source>
        <dbReference type="Ensembl" id="ENSSRHP00000021724.1"/>
    </source>
</evidence>
<proteinExistence type="predicted"/>
<name>A0A673H813_9TELE</name>
<keyword evidence="2" id="KW-0677">Repeat</keyword>
<sequence length="171" mass="18932">MLCQKRVPMSLALKRFLLMKLCVVAKIFQIIFPVFVFFLCRLNNNSITAEGCSALTSVFISNPSNLIELDLSGNKLGNTGIKMICVLLRNPQCSLKKLKCCGLTEESCSALATVLRSNSSLKELDLSNNNLQDSGCESLELNLSEQKLGDKQMDQIAALLRDKHCKLNTLM</sequence>
<dbReference type="SMART" id="SM00368">
    <property type="entry name" value="LRR_RI"/>
    <property type="match status" value="4"/>
</dbReference>
<dbReference type="Ensembl" id="ENSSRHT00000022402.1">
    <property type="protein sequence ID" value="ENSSRHP00000021724.1"/>
    <property type="gene ID" value="ENSSRHG00000011563.1"/>
</dbReference>
<dbReference type="InterPro" id="IPR051261">
    <property type="entry name" value="NLR"/>
</dbReference>
<dbReference type="PROSITE" id="PS51450">
    <property type="entry name" value="LRR"/>
    <property type="match status" value="1"/>
</dbReference>
<reference evidence="4" key="2">
    <citation type="submission" date="2025-09" db="UniProtKB">
        <authorList>
            <consortium name="Ensembl"/>
        </authorList>
    </citation>
    <scope>IDENTIFICATION</scope>
</reference>
<keyword evidence="1" id="KW-0433">Leucine-rich repeat</keyword>
<evidence type="ECO:0000256" key="2">
    <source>
        <dbReference type="ARBA" id="ARBA00022737"/>
    </source>
</evidence>
<dbReference type="Gene3D" id="3.80.10.10">
    <property type="entry name" value="Ribonuclease Inhibitor"/>
    <property type="match status" value="1"/>
</dbReference>
<evidence type="ECO:0000313" key="5">
    <source>
        <dbReference type="Proteomes" id="UP000472270"/>
    </source>
</evidence>
<evidence type="ECO:0000256" key="3">
    <source>
        <dbReference type="SAM" id="Phobius"/>
    </source>
</evidence>